<dbReference type="EMBL" id="CP002076">
    <property type="protein sequence ID" value="ADO04667.1"/>
    <property type="molecule type" value="Genomic_DNA"/>
</dbReference>
<evidence type="ECO:0000256" key="1">
    <source>
        <dbReference type="ARBA" id="ARBA00011900"/>
    </source>
</evidence>
<evidence type="ECO:0000259" key="10">
    <source>
        <dbReference type="Pfam" id="PF23653"/>
    </source>
</evidence>
<dbReference type="InterPro" id="IPR002052">
    <property type="entry name" value="DNA_methylase_N6_adenine_CS"/>
</dbReference>
<dbReference type="GO" id="GO:0032259">
    <property type="term" value="P:methylation"/>
    <property type="evidence" value="ECO:0007669"/>
    <property type="project" value="UniProtKB-KW"/>
</dbReference>
<evidence type="ECO:0000256" key="4">
    <source>
        <dbReference type="ARBA" id="ARBA00022691"/>
    </source>
</evidence>
<comment type="catalytic activity">
    <reaction evidence="7">
        <text>a 2'-deoxyadenosine in DNA + S-adenosyl-L-methionine = an N(6)-methyl-2'-deoxyadenosine in DNA + S-adenosyl-L-homocysteine + H(+)</text>
        <dbReference type="Rhea" id="RHEA:15197"/>
        <dbReference type="Rhea" id="RHEA-COMP:12418"/>
        <dbReference type="Rhea" id="RHEA-COMP:12419"/>
        <dbReference type="ChEBI" id="CHEBI:15378"/>
        <dbReference type="ChEBI" id="CHEBI:57856"/>
        <dbReference type="ChEBI" id="CHEBI:59789"/>
        <dbReference type="ChEBI" id="CHEBI:90615"/>
        <dbReference type="ChEBI" id="CHEBI:90616"/>
        <dbReference type="EC" id="2.1.1.72"/>
    </reaction>
</comment>
<dbReference type="InterPro" id="IPR050953">
    <property type="entry name" value="N4_N6_ade-DNA_methylase"/>
</dbReference>
<dbReference type="Proteomes" id="UP000006864">
    <property type="component" value="Chromosome"/>
</dbReference>
<dbReference type="Pfam" id="PF23653">
    <property type="entry name" value="DUF7149"/>
    <property type="match status" value="1"/>
</dbReference>
<evidence type="ECO:0000256" key="5">
    <source>
        <dbReference type="ARBA" id="ARBA00022747"/>
    </source>
</evidence>
<dbReference type="InterPro" id="IPR025931">
    <property type="entry name" value="TaqI_C"/>
</dbReference>
<dbReference type="InterPro" id="IPR055573">
    <property type="entry name" value="DUF7149"/>
</dbReference>
<feature type="domain" description="Type II methyltransferase M.TaqI-like" evidence="8">
    <location>
        <begin position="596"/>
        <end position="949"/>
    </location>
</feature>
<protein>
    <recommendedName>
        <fullName evidence="1">site-specific DNA-methyltransferase (adenine-specific)</fullName>
        <ecNumber evidence="1">2.1.1.72</ecNumber>
    </recommendedName>
</protein>
<dbReference type="GO" id="GO:0003677">
    <property type="term" value="F:DNA binding"/>
    <property type="evidence" value="ECO:0007669"/>
    <property type="project" value="UniProtKB-KW"/>
</dbReference>
<dbReference type="Pfam" id="PF12950">
    <property type="entry name" value="TaqI_C"/>
    <property type="match status" value="1"/>
</dbReference>
<evidence type="ECO:0000256" key="6">
    <source>
        <dbReference type="ARBA" id="ARBA00023125"/>
    </source>
</evidence>
<evidence type="ECO:0000259" key="8">
    <source>
        <dbReference type="Pfam" id="PF07669"/>
    </source>
</evidence>
<feature type="domain" description="TaqI-like C-terminal specificity" evidence="9">
    <location>
        <begin position="1071"/>
        <end position="1239"/>
    </location>
</feature>
<evidence type="ECO:0000259" key="9">
    <source>
        <dbReference type="Pfam" id="PF12950"/>
    </source>
</evidence>
<organism evidence="12 13">
    <name type="scientific">Helicobacter pylori (strain Cuz20)</name>
    <dbReference type="NCBI Taxonomy" id="765964"/>
    <lineage>
        <taxon>Bacteria</taxon>
        <taxon>Pseudomonadati</taxon>
        <taxon>Campylobacterota</taxon>
        <taxon>Epsilonproteobacteria</taxon>
        <taxon>Campylobacterales</taxon>
        <taxon>Helicobacteraceae</taxon>
        <taxon>Helicobacter</taxon>
    </lineage>
</organism>
<dbReference type="InterPro" id="IPR056716">
    <property type="entry name" value="DUF7814"/>
</dbReference>
<keyword evidence="5" id="KW-0680">Restriction system</keyword>
<evidence type="ECO:0000259" key="11">
    <source>
        <dbReference type="Pfam" id="PF25120"/>
    </source>
</evidence>
<dbReference type="GO" id="GO:0009307">
    <property type="term" value="P:DNA restriction-modification system"/>
    <property type="evidence" value="ECO:0007669"/>
    <property type="project" value="UniProtKB-KW"/>
</dbReference>
<keyword evidence="4" id="KW-0949">S-adenosyl-L-methionine</keyword>
<keyword evidence="6" id="KW-0238">DNA-binding</keyword>
<dbReference type="SUPFAM" id="SSF53335">
    <property type="entry name" value="S-adenosyl-L-methionine-dependent methyltransferases"/>
    <property type="match status" value="1"/>
</dbReference>
<dbReference type="InterPro" id="IPR029063">
    <property type="entry name" value="SAM-dependent_MTases_sf"/>
</dbReference>
<accession>A0AB32XA03</accession>
<dbReference type="REBASE" id="28202">
    <property type="entry name" value="Hpy20ORF7635P"/>
</dbReference>
<dbReference type="PRINTS" id="PR00507">
    <property type="entry name" value="N12N6MTFRASE"/>
</dbReference>
<gene>
    <name evidence="12" type="ordered locus">HPCU_07635</name>
</gene>
<dbReference type="PANTHER" id="PTHR33841:SF1">
    <property type="entry name" value="DNA METHYLTRANSFERASE A"/>
    <property type="match status" value="1"/>
</dbReference>
<feature type="domain" description="DUF7814" evidence="11">
    <location>
        <begin position="226"/>
        <end position="424"/>
    </location>
</feature>
<evidence type="ECO:0000256" key="3">
    <source>
        <dbReference type="ARBA" id="ARBA00022679"/>
    </source>
</evidence>
<reference evidence="13" key="1">
    <citation type="submission" date="2010-06" db="EMBL/GenBank/DDBJ databases">
        <title>Complete genome sequence of Helicobacter pylori strain Cuz20.</title>
        <authorList>
            <person name="Kersulyte D."/>
            <person name="Herrera P."/>
            <person name="Gilman R.H."/>
            <person name="Berg D.E."/>
        </authorList>
    </citation>
    <scope>NUCLEOTIDE SEQUENCE [LARGE SCALE GENOMIC DNA]</scope>
    <source>
        <strain evidence="13">Cuz20</strain>
    </source>
</reference>
<proteinExistence type="predicted"/>
<dbReference type="EC" id="2.1.1.72" evidence="1"/>
<dbReference type="Pfam" id="PF07669">
    <property type="entry name" value="Eco57I"/>
    <property type="match status" value="1"/>
</dbReference>
<dbReference type="RefSeq" id="WP_000568883.1">
    <property type="nucleotide sequence ID" value="NC_017358.1"/>
</dbReference>
<feature type="domain" description="DUF7149" evidence="10">
    <location>
        <begin position="10"/>
        <end position="223"/>
    </location>
</feature>
<dbReference type="InterPro" id="IPR011639">
    <property type="entry name" value="MethylTrfase_TaqI-like_dom"/>
</dbReference>
<dbReference type="PROSITE" id="PS00092">
    <property type="entry name" value="N6_MTASE"/>
    <property type="match status" value="1"/>
</dbReference>
<dbReference type="PANTHER" id="PTHR33841">
    <property type="entry name" value="DNA METHYLTRANSFERASE YEEA-RELATED"/>
    <property type="match status" value="1"/>
</dbReference>
<sequence>MIEFAHIPLKDFIKKYNPQEPKKETIENFEKEINSLLENAKGQDGEESQKDKINKFLKNTYDYDCDTNKKVDSAIYVDKKAWVLIEVKALNNKNEFPKDRENPLSKAFCQMVFYFLEEIENNNSLKHAIICNAHEFFLFDCKDLLDFLKDDKRIKQLHKNCAKKEGTDSSTKRFYSDLEEYLKKDFKGELRYTHFNLSSYNPKELPLIYQVLSHEVLLKQRKTLDANTLNKDFYEELLYILGLEEQNDKGKILIKPSHTKNSLSDALKKEYNNLDDEEVMALLIAWNNRILFLRLLESLLISFKHFEEPFLTIENFKDFNALNTLFFEVLAKKNNERSLEKEDNTLGKIPYLNSSLFDKTPLESNGHEIKSLNNKPLEIHPKSILKKDEKYQKEKALPLLEYFFKFLHFYKFTTTPEDIKDNKDTSESRLINPSVLGLVFEKLNGYKEGSFYTPSFITSYMCKESITPIVLDKFNANYEWDCKDLKALREKIDRDFSDQKAKECLQLLLELRICDPAVGSGHFLVSALNEMVWVAYELGLIASLHRYDLKLENDEIIIHYMEDGKIFNYTKAVDENDPHHHIQKELFELKKSIIENCLFGVDINPNSCEITKLRLWIELLKYSYYIFEEGKNTNALETLPNIDINIKCGNSLISRFALKDKALLKTEKNQNLKYSIAEYKELVKIYKDPKILETLTHPIKDSNAVRKYAKERLYQELKQNPNKDFKKALNDRIEKIKKAFKLTLDPPQKELKFKKFLKEHLELYGKSILEEINYNGLELEALALEKQMASEKVLNDYRPYPKLDNTDRVVGLEHFNLYVLTSYKDLQDENECYANALEWRFEFPEVLNDEGDFLGFDCIIGNPPYIRQEQIKDIKPLLEKQYQDFYNSTADIYTYFFALSYHLLKEKGFNAFITSNKYARSQYGAKLRELLFKKTTIVSYMELNALKVFESATVDTSIMSFIKQEPPKESLFNYYEPTPNDKNDLKSARPLPMRQNALSTESFIFADATLLDLRDKIESVGTPLKDWDIQINYGIKTGANEAFIITTEKREEILNACKTQEERGRTETLIKPILRGKDIKRYSYEWADLWVIIAKFGSHEFLEVEYPTIYNHLLQYKDQLEQRGQCRYSRGHKIATKPYPGQHHWLELDNNPRDSYLQEFEKEKIVYPCIMAKEPCFVYEEKGFYAPAPANIITGDKMEIKYITALLNSKCIYFAMRKFYMGGGIEGELKTNNLEKIPIPKITPQNQELADKITDGAKQILEAKEKDPKANTQKLEKEIDALVYQIYNLTDEEIKTIEEGQEKPLK</sequence>
<evidence type="ECO:0000313" key="12">
    <source>
        <dbReference type="EMBL" id="ADO04667.1"/>
    </source>
</evidence>
<dbReference type="Gene3D" id="3.40.50.150">
    <property type="entry name" value="Vaccinia Virus protein VP39"/>
    <property type="match status" value="2"/>
</dbReference>
<dbReference type="Pfam" id="PF25120">
    <property type="entry name" value="DUF7814"/>
    <property type="match status" value="1"/>
</dbReference>
<evidence type="ECO:0000256" key="7">
    <source>
        <dbReference type="ARBA" id="ARBA00047942"/>
    </source>
</evidence>
<keyword evidence="3" id="KW-0808">Transferase</keyword>
<name>A0AB32XA03_HELPC</name>
<dbReference type="GO" id="GO:0009007">
    <property type="term" value="F:site-specific DNA-methyltransferase (adenine-specific) activity"/>
    <property type="evidence" value="ECO:0007669"/>
    <property type="project" value="UniProtKB-EC"/>
</dbReference>
<evidence type="ECO:0000256" key="2">
    <source>
        <dbReference type="ARBA" id="ARBA00022603"/>
    </source>
</evidence>
<dbReference type="KEGG" id="hpu:HPCU_07635"/>
<keyword evidence="2" id="KW-0489">Methyltransferase</keyword>
<evidence type="ECO:0000313" key="13">
    <source>
        <dbReference type="Proteomes" id="UP000006864"/>
    </source>
</evidence>